<reference evidence="1" key="2">
    <citation type="submission" date="2020-11" db="EMBL/GenBank/DDBJ databases">
        <authorList>
            <person name="McCartney M.A."/>
            <person name="Auch B."/>
            <person name="Kono T."/>
            <person name="Mallez S."/>
            <person name="Becker A."/>
            <person name="Gohl D.M."/>
            <person name="Silverstein K.A.T."/>
            <person name="Koren S."/>
            <person name="Bechman K.B."/>
            <person name="Herman A."/>
            <person name="Abrahante J.E."/>
            <person name="Garbe J."/>
        </authorList>
    </citation>
    <scope>NUCLEOTIDE SEQUENCE</scope>
    <source>
        <strain evidence="1">Duluth1</strain>
        <tissue evidence="1">Whole animal</tissue>
    </source>
</reference>
<comment type="caution">
    <text evidence="1">The sequence shown here is derived from an EMBL/GenBank/DDBJ whole genome shotgun (WGS) entry which is preliminary data.</text>
</comment>
<evidence type="ECO:0000313" key="2">
    <source>
        <dbReference type="Proteomes" id="UP000828390"/>
    </source>
</evidence>
<gene>
    <name evidence="1" type="ORF">DPMN_023190</name>
</gene>
<keyword evidence="2" id="KW-1185">Reference proteome</keyword>
<reference evidence="1" key="1">
    <citation type="journal article" date="2019" name="bioRxiv">
        <title>The Genome of the Zebra Mussel, Dreissena polymorpha: A Resource for Invasive Species Research.</title>
        <authorList>
            <person name="McCartney M.A."/>
            <person name="Auch B."/>
            <person name="Kono T."/>
            <person name="Mallez S."/>
            <person name="Zhang Y."/>
            <person name="Obille A."/>
            <person name="Becker A."/>
            <person name="Abrahante J.E."/>
            <person name="Garbe J."/>
            <person name="Badalamenti J.P."/>
            <person name="Herman A."/>
            <person name="Mangelson H."/>
            <person name="Liachko I."/>
            <person name="Sullivan S."/>
            <person name="Sone E.D."/>
            <person name="Koren S."/>
            <person name="Silverstein K.A.T."/>
            <person name="Beckman K.B."/>
            <person name="Gohl D.M."/>
        </authorList>
    </citation>
    <scope>NUCLEOTIDE SEQUENCE</scope>
    <source>
        <strain evidence="1">Duluth1</strain>
        <tissue evidence="1">Whole animal</tissue>
    </source>
</reference>
<organism evidence="1 2">
    <name type="scientific">Dreissena polymorpha</name>
    <name type="common">Zebra mussel</name>
    <name type="synonym">Mytilus polymorpha</name>
    <dbReference type="NCBI Taxonomy" id="45954"/>
    <lineage>
        <taxon>Eukaryota</taxon>
        <taxon>Metazoa</taxon>
        <taxon>Spiralia</taxon>
        <taxon>Lophotrochozoa</taxon>
        <taxon>Mollusca</taxon>
        <taxon>Bivalvia</taxon>
        <taxon>Autobranchia</taxon>
        <taxon>Heteroconchia</taxon>
        <taxon>Euheterodonta</taxon>
        <taxon>Imparidentia</taxon>
        <taxon>Neoheterodontei</taxon>
        <taxon>Myida</taxon>
        <taxon>Dreissenoidea</taxon>
        <taxon>Dreissenidae</taxon>
        <taxon>Dreissena</taxon>
    </lineage>
</organism>
<dbReference type="Proteomes" id="UP000828390">
    <property type="component" value="Unassembled WGS sequence"/>
</dbReference>
<proteinExistence type="predicted"/>
<dbReference type="AlphaFoldDB" id="A0A9D4RBI8"/>
<sequence>MPHSTYVTLHTPIKPLPAQRFFHPQKKHTQPEQLTHRPQKQLAHRRLYPRRNHHNAIALSSTSHYMDAVTARPASCLTYLKSFVPIHSRRSIVLPNVDVANPRS</sequence>
<name>A0A9D4RBI8_DREPO</name>
<dbReference type="EMBL" id="JAIWYP010000002">
    <property type="protein sequence ID" value="KAH3860295.1"/>
    <property type="molecule type" value="Genomic_DNA"/>
</dbReference>
<evidence type="ECO:0000313" key="1">
    <source>
        <dbReference type="EMBL" id="KAH3860295.1"/>
    </source>
</evidence>
<accession>A0A9D4RBI8</accession>
<protein>
    <submittedName>
        <fullName evidence="1">Uncharacterized protein</fullName>
    </submittedName>
</protein>